<organism evidence="10 11">
    <name type="scientific">Paenibacillus nanensis</name>
    <dbReference type="NCBI Taxonomy" id="393251"/>
    <lineage>
        <taxon>Bacteria</taxon>
        <taxon>Bacillati</taxon>
        <taxon>Bacillota</taxon>
        <taxon>Bacilli</taxon>
        <taxon>Bacillales</taxon>
        <taxon>Paenibacillaceae</taxon>
        <taxon>Paenibacillus</taxon>
    </lineage>
</organism>
<evidence type="ECO:0000256" key="7">
    <source>
        <dbReference type="SAM" id="Phobius"/>
    </source>
</evidence>
<dbReference type="PROSITE" id="PS51125">
    <property type="entry name" value="NHL"/>
    <property type="match status" value="1"/>
</dbReference>
<accession>A0A3A1V170</accession>
<evidence type="ECO:0000313" key="10">
    <source>
        <dbReference type="EMBL" id="RIX53152.1"/>
    </source>
</evidence>
<evidence type="ECO:0000256" key="1">
    <source>
        <dbReference type="ARBA" id="ARBA00004141"/>
    </source>
</evidence>
<dbReference type="Gene3D" id="2.120.10.30">
    <property type="entry name" value="TolB, C-terminal domain"/>
    <property type="match status" value="1"/>
</dbReference>
<dbReference type="CDD" id="cd05819">
    <property type="entry name" value="NHL"/>
    <property type="match status" value="1"/>
</dbReference>
<proteinExistence type="predicted"/>
<feature type="transmembrane region" description="Helical" evidence="7">
    <location>
        <begin position="646"/>
        <end position="666"/>
    </location>
</feature>
<dbReference type="InterPro" id="IPR001258">
    <property type="entry name" value="NHL_repeat"/>
</dbReference>
<evidence type="ECO:0000256" key="5">
    <source>
        <dbReference type="ARBA" id="ARBA00023136"/>
    </source>
</evidence>
<evidence type="ECO:0000259" key="9">
    <source>
        <dbReference type="Pfam" id="PF04893"/>
    </source>
</evidence>
<keyword evidence="8" id="KW-0732">Signal</keyword>
<reference evidence="10 11" key="1">
    <citation type="submission" date="2018-09" db="EMBL/GenBank/DDBJ databases">
        <title>Paenibacillus aracenensis nov. sp. isolated from a cave in southern Spain.</title>
        <authorList>
            <person name="Jurado V."/>
            <person name="Gutierrez-Patricio S."/>
            <person name="Gonzalez-Pimentel J.L."/>
            <person name="Miller A.Z."/>
            <person name="Laiz L."/>
            <person name="Saiz-Jimenez C."/>
        </authorList>
    </citation>
    <scope>NUCLEOTIDE SEQUENCE [LARGE SCALE GENOMIC DNA]</scope>
    <source>
        <strain evidence="10 11">DSM 22867</strain>
    </source>
</reference>
<evidence type="ECO:0000256" key="8">
    <source>
        <dbReference type="SAM" id="SignalP"/>
    </source>
</evidence>
<name>A0A3A1V170_9BACL</name>
<dbReference type="InterPro" id="IPR011990">
    <property type="entry name" value="TPR-like_helical_dom_sf"/>
</dbReference>
<dbReference type="Pfam" id="PF14559">
    <property type="entry name" value="TPR_19"/>
    <property type="match status" value="1"/>
</dbReference>
<protein>
    <submittedName>
        <fullName evidence="10">Nuclease PIN</fullName>
    </submittedName>
</protein>
<evidence type="ECO:0000256" key="4">
    <source>
        <dbReference type="ARBA" id="ARBA00022989"/>
    </source>
</evidence>
<dbReference type="Gene3D" id="1.25.40.10">
    <property type="entry name" value="Tetratricopeptide repeat domain"/>
    <property type="match status" value="1"/>
</dbReference>
<evidence type="ECO:0000313" key="11">
    <source>
        <dbReference type="Proteomes" id="UP000266482"/>
    </source>
</evidence>
<dbReference type="InterPro" id="IPR006977">
    <property type="entry name" value="Yip1_dom"/>
</dbReference>
<feature type="transmembrane region" description="Helical" evidence="7">
    <location>
        <begin position="543"/>
        <end position="561"/>
    </location>
</feature>
<feature type="chain" id="PRO_5017485862" evidence="8">
    <location>
        <begin position="31"/>
        <end position="719"/>
    </location>
</feature>
<dbReference type="GO" id="GO:0016020">
    <property type="term" value="C:membrane"/>
    <property type="evidence" value="ECO:0007669"/>
    <property type="project" value="UniProtKB-SubCell"/>
</dbReference>
<feature type="transmembrane region" description="Helical" evidence="7">
    <location>
        <begin position="620"/>
        <end position="640"/>
    </location>
</feature>
<keyword evidence="5 7" id="KW-0472">Membrane</keyword>
<dbReference type="Pfam" id="PF01436">
    <property type="entry name" value="NHL"/>
    <property type="match status" value="1"/>
</dbReference>
<dbReference type="OrthoDB" id="9799230at2"/>
<feature type="repeat" description="NHL" evidence="6">
    <location>
        <begin position="119"/>
        <end position="152"/>
    </location>
</feature>
<dbReference type="InterPro" id="IPR011042">
    <property type="entry name" value="6-blade_b-propeller_TolB-like"/>
</dbReference>
<dbReference type="EMBL" id="QXQA01000005">
    <property type="protein sequence ID" value="RIX53152.1"/>
    <property type="molecule type" value="Genomic_DNA"/>
</dbReference>
<evidence type="ECO:0000256" key="3">
    <source>
        <dbReference type="ARBA" id="ARBA00022737"/>
    </source>
</evidence>
<dbReference type="Proteomes" id="UP000266482">
    <property type="component" value="Unassembled WGS sequence"/>
</dbReference>
<sequence length="719" mass="80593">MHKRLALRIASLAIITIAAAISAYPQQAWGDVPYETYYKDNYNRQYKIQTAYMPSAALGNELFIDDPEHPGQQTFSPLNQPQDLFIDEDDNMYIADTGNNRIVHLNAEGQLVRVLELKDKPLNRPQGVYVHDNGDIYIADTGNNRVVRLDKDGAVLKEFVRPESKLIPDSFKFDPVKLVVDKRGFLYIATLGGYQGLLELDPEGQFQGFFGANKTSVSFIDSLKRLLYSREMYEREISKLPGSITSVDKNEEGFIYTVTKEVRRGQLKKLNIAGLDQLAGKGEFADTLSDGRYGEFIQGAKNGGAHESPQLNDLTVDGDGNITVIDTKLNVVSQYDGNGNLLFYWGGSAGDTTTKLGLVKLPTAIASDSAGRLYILDSENNVVQKYELSEFGRLVHQANSLTQDGRYEESEPLWREVYRQNSYYAPAVLGLAKAAYKRGEYEEAQKLFRDAGWAQGYSDSFWQNRLLWFQNNFGLFMNIIFAVLIVGWVLRVMARRFGGRLLKRSSREARRPRSELAGQLRHALYIVKHPLDGFYGIRHEGKGSVLSATIVLAVALAAYGFMRSRTNFIFNPSVIVEPGVINALIQFSVVWLGFVIANYLTSSLSQGEGRFRDVYTGSAYAMLPLAAVGIPLTVLSGAMTLNESSIFYFLQYGLYGWAALLLFWQVQGVQNFSVWEAVKNVLLTVLTLFVIAILIFIVFSLTSELADFIYSIYQEVAIR</sequence>
<comment type="subcellular location">
    <subcellularLocation>
        <location evidence="1">Membrane</location>
        <topology evidence="1">Multi-pass membrane protein</topology>
    </subcellularLocation>
</comment>
<feature type="signal peptide" evidence="8">
    <location>
        <begin position="1"/>
        <end position="30"/>
    </location>
</feature>
<comment type="caution">
    <text evidence="10">The sequence shown here is derived from an EMBL/GenBank/DDBJ whole genome shotgun (WGS) entry which is preliminary data.</text>
</comment>
<dbReference type="GO" id="GO:0008270">
    <property type="term" value="F:zinc ion binding"/>
    <property type="evidence" value="ECO:0007669"/>
    <property type="project" value="UniProtKB-KW"/>
</dbReference>
<dbReference type="SUPFAM" id="SSF101898">
    <property type="entry name" value="NHL repeat"/>
    <property type="match status" value="1"/>
</dbReference>
<dbReference type="PANTHER" id="PTHR24104:SF25">
    <property type="entry name" value="PROTEIN LIN-41"/>
    <property type="match status" value="1"/>
</dbReference>
<evidence type="ECO:0000256" key="6">
    <source>
        <dbReference type="PROSITE-ProRule" id="PRU00504"/>
    </source>
</evidence>
<dbReference type="Pfam" id="PF04893">
    <property type="entry name" value="Yip1"/>
    <property type="match status" value="1"/>
</dbReference>
<keyword evidence="2 7" id="KW-0812">Transmembrane</keyword>
<dbReference type="SUPFAM" id="SSF48452">
    <property type="entry name" value="TPR-like"/>
    <property type="match status" value="1"/>
</dbReference>
<feature type="transmembrane region" description="Helical" evidence="7">
    <location>
        <begin position="678"/>
        <end position="701"/>
    </location>
</feature>
<gene>
    <name evidence="10" type="ORF">D3P08_11000</name>
</gene>
<keyword evidence="3" id="KW-0677">Repeat</keyword>
<dbReference type="PANTHER" id="PTHR24104">
    <property type="entry name" value="E3 UBIQUITIN-PROTEIN LIGASE NHLRC1-RELATED"/>
    <property type="match status" value="1"/>
</dbReference>
<feature type="transmembrane region" description="Helical" evidence="7">
    <location>
        <begin position="581"/>
        <end position="600"/>
    </location>
</feature>
<dbReference type="AlphaFoldDB" id="A0A3A1V170"/>
<dbReference type="InterPro" id="IPR050952">
    <property type="entry name" value="TRIM-NHL_E3_ligases"/>
</dbReference>
<dbReference type="Gene3D" id="2.40.10.500">
    <property type="match status" value="1"/>
</dbReference>
<dbReference type="RefSeq" id="WP_119599732.1">
    <property type="nucleotide sequence ID" value="NZ_QXQA01000005.1"/>
</dbReference>
<feature type="domain" description="Yip1" evidence="9">
    <location>
        <begin position="526"/>
        <end position="695"/>
    </location>
</feature>
<keyword evidence="11" id="KW-1185">Reference proteome</keyword>
<keyword evidence="4 7" id="KW-1133">Transmembrane helix</keyword>
<evidence type="ECO:0000256" key="2">
    <source>
        <dbReference type="ARBA" id="ARBA00022692"/>
    </source>
</evidence>
<feature type="transmembrane region" description="Helical" evidence="7">
    <location>
        <begin position="473"/>
        <end position="494"/>
    </location>
</feature>